<keyword evidence="11" id="KW-1185">Reference proteome</keyword>
<dbReference type="GO" id="GO:0003677">
    <property type="term" value="F:DNA binding"/>
    <property type="evidence" value="ECO:0007669"/>
    <property type="project" value="TreeGrafter"/>
</dbReference>
<feature type="site" description="Electron transfer via tryptophanyl radical" evidence="7">
    <location>
        <position position="454"/>
    </location>
</feature>
<reference evidence="10" key="1">
    <citation type="submission" date="2021-03" db="EMBL/GenBank/DDBJ databases">
        <title>Comparative genomics and phylogenomic investigation of the class Geoglossomycetes provide insights into ecological specialization and systematics.</title>
        <authorList>
            <person name="Melie T."/>
            <person name="Pirro S."/>
            <person name="Miller A.N."/>
            <person name="Quandt A."/>
        </authorList>
    </citation>
    <scope>NUCLEOTIDE SEQUENCE</scope>
    <source>
        <strain evidence="10">CAQ_001_2017</strain>
    </source>
</reference>
<dbReference type="InterPro" id="IPR006050">
    <property type="entry name" value="DNA_photolyase_N"/>
</dbReference>
<evidence type="ECO:0000256" key="7">
    <source>
        <dbReference type="PIRSR" id="PIRSR602081-2"/>
    </source>
</evidence>
<dbReference type="PANTHER" id="PTHR11455">
    <property type="entry name" value="CRYPTOCHROME"/>
    <property type="match status" value="1"/>
</dbReference>
<dbReference type="EMBL" id="JAGHQM010000287">
    <property type="protein sequence ID" value="KAH0562850.1"/>
    <property type="molecule type" value="Genomic_DNA"/>
</dbReference>
<feature type="binding site" evidence="6">
    <location>
        <begin position="422"/>
        <end position="429"/>
    </location>
    <ligand>
        <name>FAD</name>
        <dbReference type="ChEBI" id="CHEBI:57692"/>
    </ligand>
</feature>
<evidence type="ECO:0000256" key="1">
    <source>
        <dbReference type="ARBA" id="ARBA00001932"/>
    </source>
</evidence>
<feature type="binding site" evidence="6">
    <location>
        <position position="419"/>
    </location>
    <ligand>
        <name>FAD</name>
        <dbReference type="ChEBI" id="CHEBI:57692"/>
    </ligand>
</feature>
<feature type="domain" description="Photolyase/cryptochrome alpha/beta" evidence="9">
    <location>
        <begin position="126"/>
        <end position="263"/>
    </location>
</feature>
<feature type="binding site" evidence="6">
    <location>
        <position position="367"/>
    </location>
    <ligand>
        <name>FAD</name>
        <dbReference type="ChEBI" id="CHEBI:57692"/>
    </ligand>
</feature>
<comment type="cofactor">
    <cofactor evidence="6">
        <name>FAD</name>
        <dbReference type="ChEBI" id="CHEBI:57692"/>
    </cofactor>
    <text evidence="6">Binds 1 FAD per subunit.</text>
</comment>
<evidence type="ECO:0000313" key="10">
    <source>
        <dbReference type="EMBL" id="KAH0562850.1"/>
    </source>
</evidence>
<dbReference type="GO" id="GO:0006950">
    <property type="term" value="P:response to stress"/>
    <property type="evidence" value="ECO:0007669"/>
    <property type="project" value="UniProtKB-ARBA"/>
</dbReference>
<feature type="site" description="Electron transfer via tryptophanyl radical" evidence="7">
    <location>
        <position position="530"/>
    </location>
</feature>
<dbReference type="PRINTS" id="PR00147">
    <property type="entry name" value="DNAPHOTLYASE"/>
</dbReference>
<feature type="non-terminal residue" evidence="10">
    <location>
        <position position="588"/>
    </location>
</feature>
<dbReference type="Proteomes" id="UP000750711">
    <property type="component" value="Unassembled WGS sequence"/>
</dbReference>
<feature type="compositionally biased region" description="Basic and acidic residues" evidence="8">
    <location>
        <begin position="57"/>
        <end position="74"/>
    </location>
</feature>
<dbReference type="Pfam" id="PF00875">
    <property type="entry name" value="DNA_photolyase"/>
    <property type="match status" value="1"/>
</dbReference>
<dbReference type="SUPFAM" id="SSF52425">
    <property type="entry name" value="Cryptochrome/photolyase, N-terminal domain"/>
    <property type="match status" value="1"/>
</dbReference>
<evidence type="ECO:0000256" key="3">
    <source>
        <dbReference type="ARBA" id="ARBA00022630"/>
    </source>
</evidence>
<feature type="site" description="Electron transfer via tryptophanyl radical" evidence="7">
    <location>
        <position position="507"/>
    </location>
</feature>
<dbReference type="PANTHER" id="PTHR11455:SF18">
    <property type="entry name" value="SI:CH1073-390K14.1"/>
    <property type="match status" value="1"/>
</dbReference>
<dbReference type="GO" id="GO:0043153">
    <property type="term" value="P:entrainment of circadian clock by photoperiod"/>
    <property type="evidence" value="ECO:0007669"/>
    <property type="project" value="TreeGrafter"/>
</dbReference>
<dbReference type="GO" id="GO:0005737">
    <property type="term" value="C:cytoplasm"/>
    <property type="evidence" value="ECO:0007669"/>
    <property type="project" value="TreeGrafter"/>
</dbReference>
<feature type="region of interest" description="Disordered" evidence="8">
    <location>
        <begin position="44"/>
        <end position="74"/>
    </location>
</feature>
<keyword evidence="4 6" id="KW-0274">FAD</keyword>
<sequence>MSKKLRRAFSPGLVAAQYAVVHLTLRYFYLRVYVIGMKSSSSSKRKASLTTSPSKRPAIEKDGASAHDESKKAEKGDVVLRQFYPPEMTNARAMQYNNNELKRPIEKLHDAINDTREDRGNIKTRSAVIHWLKCDLRLQDNTALHLAAERARESDVPLICMYIISPQDFQAHLVSPARVDFILRTLRVLKKDLEELDIPLYVEIVTRRREIPNRILELANEWGASHIYANIEYEVDELQREASMTRKAAEKGVVFTVVRDTCVVEPGRLSTKTTGNQYAVYTPWYRAWMTYIHEHPEALILHPPPSKNPRTAREKFEYIFEQDIPEVLENKRLGDEEMERLRSLWPAGEHEARKQLVEFIGERIGEYGTMRNIPSANGTSMLSVHFAVGTLSARTAIRRARDTNGGSRLDTGNKGIMTWISEVAWRDFYRHVLAHWPYICMNKPFKLEYANIKWEYNDEHFAAWCEGRTGYPIVDAAMRQLAHTAYMHNRCRMIVASFLAKDLLLDWRLGERFFMKHLIDGDFASNNGGWGFSSSSGVDPQPYFRIFNPLLQSEKFDIEGEYIRKWVPELREVRGKAIHDPYGRLEEK</sequence>
<keyword evidence="5" id="KW-0157">Chromophore</keyword>
<organism evidence="10 11">
    <name type="scientific">Trichoglossum hirsutum</name>
    <dbReference type="NCBI Taxonomy" id="265104"/>
    <lineage>
        <taxon>Eukaryota</taxon>
        <taxon>Fungi</taxon>
        <taxon>Dikarya</taxon>
        <taxon>Ascomycota</taxon>
        <taxon>Pezizomycotina</taxon>
        <taxon>Geoglossomycetes</taxon>
        <taxon>Geoglossales</taxon>
        <taxon>Geoglossaceae</taxon>
        <taxon>Trichoglossum</taxon>
    </lineage>
</organism>
<dbReference type="InterPro" id="IPR005101">
    <property type="entry name" value="Cryptochr/Photolyase_FAD-bd"/>
</dbReference>
<dbReference type="InterPro" id="IPR018394">
    <property type="entry name" value="DNA_photolyase_1_CS_C"/>
</dbReference>
<evidence type="ECO:0000256" key="6">
    <source>
        <dbReference type="PIRSR" id="PIRSR602081-1"/>
    </source>
</evidence>
<dbReference type="PROSITE" id="PS00691">
    <property type="entry name" value="DNA_PHOTOLYASES_1_2"/>
    <property type="match status" value="1"/>
</dbReference>
<evidence type="ECO:0000256" key="5">
    <source>
        <dbReference type="ARBA" id="ARBA00022991"/>
    </source>
</evidence>
<comment type="caution">
    <text evidence="10">The sequence shown here is derived from an EMBL/GenBank/DDBJ whole genome shotgun (WGS) entry which is preliminary data.</text>
</comment>
<comment type="similarity">
    <text evidence="2">Belongs to the DNA photolyase class-1 family.</text>
</comment>
<gene>
    <name evidence="10" type="ORF">GP486_002537</name>
</gene>
<dbReference type="InterPro" id="IPR014729">
    <property type="entry name" value="Rossmann-like_a/b/a_fold"/>
</dbReference>
<dbReference type="SUPFAM" id="SSF48173">
    <property type="entry name" value="Cryptochrome/photolyase FAD-binding domain"/>
    <property type="match status" value="1"/>
</dbReference>
<dbReference type="Pfam" id="PF03441">
    <property type="entry name" value="FAD_binding_7"/>
    <property type="match status" value="1"/>
</dbReference>
<name>A0A9P8LF21_9PEZI</name>
<dbReference type="Gene3D" id="1.10.579.10">
    <property type="entry name" value="DNA Cyclobutane Dipyrimidine Photolyase, subunit A, domain 3"/>
    <property type="match status" value="1"/>
</dbReference>
<dbReference type="GO" id="GO:0003904">
    <property type="term" value="F:deoxyribodipyrimidine photo-lyase activity"/>
    <property type="evidence" value="ECO:0007669"/>
    <property type="project" value="TreeGrafter"/>
</dbReference>
<dbReference type="PROSITE" id="PS51645">
    <property type="entry name" value="PHR_CRY_ALPHA_BETA"/>
    <property type="match status" value="1"/>
</dbReference>
<dbReference type="Gene3D" id="3.40.50.620">
    <property type="entry name" value="HUPs"/>
    <property type="match status" value="1"/>
</dbReference>
<comment type="cofactor">
    <cofactor evidence="1">
        <name>(6R)-5,10-methylene-5,6,7,8-tetrahydrofolate</name>
        <dbReference type="ChEBI" id="CHEBI:15636"/>
    </cofactor>
</comment>
<keyword evidence="3 6" id="KW-0285">Flavoprotein</keyword>
<evidence type="ECO:0000259" key="9">
    <source>
        <dbReference type="PROSITE" id="PS51645"/>
    </source>
</evidence>
<dbReference type="Gene3D" id="1.25.40.80">
    <property type="match status" value="1"/>
</dbReference>
<dbReference type="GO" id="GO:0071949">
    <property type="term" value="F:FAD binding"/>
    <property type="evidence" value="ECO:0007669"/>
    <property type="project" value="TreeGrafter"/>
</dbReference>
<feature type="binding site" evidence="6">
    <location>
        <begin position="520"/>
        <end position="522"/>
    </location>
    <ligand>
        <name>FAD</name>
        <dbReference type="ChEBI" id="CHEBI:57692"/>
    </ligand>
</feature>
<dbReference type="GO" id="GO:0032922">
    <property type="term" value="P:circadian regulation of gene expression"/>
    <property type="evidence" value="ECO:0007669"/>
    <property type="project" value="TreeGrafter"/>
</dbReference>
<dbReference type="GO" id="GO:0006139">
    <property type="term" value="P:nucleobase-containing compound metabolic process"/>
    <property type="evidence" value="ECO:0007669"/>
    <property type="project" value="UniProtKB-ARBA"/>
</dbReference>
<dbReference type="AlphaFoldDB" id="A0A9P8LF21"/>
<evidence type="ECO:0000256" key="8">
    <source>
        <dbReference type="SAM" id="MobiDB-lite"/>
    </source>
</evidence>
<evidence type="ECO:0000256" key="4">
    <source>
        <dbReference type="ARBA" id="ARBA00022827"/>
    </source>
</evidence>
<evidence type="ECO:0000313" key="11">
    <source>
        <dbReference type="Proteomes" id="UP000750711"/>
    </source>
</evidence>
<protein>
    <recommendedName>
        <fullName evidence="9">Photolyase/cryptochrome alpha/beta domain-containing protein</fullName>
    </recommendedName>
</protein>
<dbReference type="PROSITE" id="PS00394">
    <property type="entry name" value="DNA_PHOTOLYASES_1_1"/>
    <property type="match status" value="1"/>
</dbReference>
<dbReference type="InterPro" id="IPR002081">
    <property type="entry name" value="Cryptochrome/DNA_photolyase_1"/>
</dbReference>
<dbReference type="FunFam" id="1.10.579.10:FF:000003">
    <property type="entry name" value="Deoxyribodipyrimidine photo-lyase"/>
    <property type="match status" value="1"/>
</dbReference>
<accession>A0A9P8LF21</accession>
<feature type="binding site" evidence="6">
    <location>
        <begin position="379"/>
        <end position="383"/>
    </location>
    <ligand>
        <name>FAD</name>
        <dbReference type="ChEBI" id="CHEBI:57692"/>
    </ligand>
</feature>
<dbReference type="InterPro" id="IPR036134">
    <property type="entry name" value="Crypto/Photolyase_FAD-like_sf"/>
</dbReference>
<evidence type="ECO:0000256" key="2">
    <source>
        <dbReference type="ARBA" id="ARBA00005862"/>
    </source>
</evidence>
<dbReference type="GO" id="GO:0005634">
    <property type="term" value="C:nucleus"/>
    <property type="evidence" value="ECO:0007669"/>
    <property type="project" value="TreeGrafter"/>
</dbReference>
<proteinExistence type="inferred from homology"/>
<dbReference type="InterPro" id="IPR036155">
    <property type="entry name" value="Crypto/Photolyase_N_sf"/>
</dbReference>